<evidence type="ECO:0000313" key="3">
    <source>
        <dbReference type="Proteomes" id="UP000178815"/>
    </source>
</evidence>
<proteinExistence type="predicted"/>
<dbReference type="STRING" id="1798481.A2678_01215"/>
<dbReference type="AlphaFoldDB" id="A0A1F6CJ65"/>
<name>A0A1F6CJ65_9BACT</name>
<organism evidence="2 3">
    <name type="scientific">Candidatus Kaiserbacteria bacterium RIFCSPHIGHO2_01_FULL_53_31</name>
    <dbReference type="NCBI Taxonomy" id="1798481"/>
    <lineage>
        <taxon>Bacteria</taxon>
        <taxon>Candidatus Kaiseribacteriota</taxon>
    </lineage>
</organism>
<reference evidence="2 3" key="1">
    <citation type="journal article" date="2016" name="Nat. Commun.">
        <title>Thousands of microbial genomes shed light on interconnected biogeochemical processes in an aquifer system.</title>
        <authorList>
            <person name="Anantharaman K."/>
            <person name="Brown C.T."/>
            <person name="Hug L.A."/>
            <person name="Sharon I."/>
            <person name="Castelle C.J."/>
            <person name="Probst A.J."/>
            <person name="Thomas B.C."/>
            <person name="Singh A."/>
            <person name="Wilkins M.J."/>
            <person name="Karaoz U."/>
            <person name="Brodie E.L."/>
            <person name="Williams K.H."/>
            <person name="Hubbard S.S."/>
            <person name="Banfield J.F."/>
        </authorList>
    </citation>
    <scope>NUCLEOTIDE SEQUENCE [LARGE SCALE GENOMIC DNA]</scope>
</reference>
<dbReference type="Proteomes" id="UP000178815">
    <property type="component" value="Unassembled WGS sequence"/>
</dbReference>
<evidence type="ECO:0000313" key="2">
    <source>
        <dbReference type="EMBL" id="OGG49067.1"/>
    </source>
</evidence>
<sequence>MSQYKRRSSAGEVSKNGDGETVSGKQTKAFPISNGMKSIGDILPEFQKKRAEAPKGRKRLTERGELMRFFLRHLNYSRKHDGLAPMTMAHLGTVLEQIPTKDLYYLKSICSQAKSFSKKFWWELDPTKHA</sequence>
<dbReference type="EMBL" id="MFKU01000005">
    <property type="protein sequence ID" value="OGG49067.1"/>
    <property type="molecule type" value="Genomic_DNA"/>
</dbReference>
<comment type="caution">
    <text evidence="2">The sequence shown here is derived from an EMBL/GenBank/DDBJ whole genome shotgun (WGS) entry which is preliminary data.</text>
</comment>
<evidence type="ECO:0000256" key="1">
    <source>
        <dbReference type="SAM" id="MobiDB-lite"/>
    </source>
</evidence>
<accession>A0A1F6CJ65</accession>
<protein>
    <submittedName>
        <fullName evidence="2">Uncharacterized protein</fullName>
    </submittedName>
</protein>
<gene>
    <name evidence="2" type="ORF">A2678_01215</name>
</gene>
<feature type="region of interest" description="Disordered" evidence="1">
    <location>
        <begin position="1"/>
        <end position="36"/>
    </location>
</feature>